<accession>A0A972SLS6</accession>
<dbReference type="AlphaFoldDB" id="A0A972SLS6"/>
<keyword evidence="3" id="KW-1185">Reference proteome</keyword>
<feature type="transmembrane region" description="Helical" evidence="1">
    <location>
        <begin position="153"/>
        <end position="171"/>
    </location>
</feature>
<evidence type="ECO:0000256" key="1">
    <source>
        <dbReference type="SAM" id="Phobius"/>
    </source>
</evidence>
<proteinExistence type="predicted"/>
<dbReference type="EMBL" id="WOEZ01000221">
    <property type="protein sequence ID" value="NPT60418.1"/>
    <property type="molecule type" value="Genomic_DNA"/>
</dbReference>
<gene>
    <name evidence="2" type="ORF">GNZ13_39170</name>
</gene>
<evidence type="ECO:0000313" key="2">
    <source>
        <dbReference type="EMBL" id="NPT60418.1"/>
    </source>
</evidence>
<reference evidence="2 3" key="1">
    <citation type="submission" date="2019-11" db="EMBL/GenBank/DDBJ databases">
        <title>Metabolism of dissolved organic matter in forest soils.</title>
        <authorList>
            <person name="Cyle K.T."/>
            <person name="Wilhelm R.C."/>
            <person name="Martinez C.E."/>
        </authorList>
    </citation>
    <scope>NUCLEOTIDE SEQUENCE [LARGE SCALE GENOMIC DNA]</scope>
    <source>
        <strain evidence="2 3">5N</strain>
    </source>
</reference>
<feature type="transmembrane region" description="Helical" evidence="1">
    <location>
        <begin position="6"/>
        <end position="28"/>
    </location>
</feature>
<organism evidence="2 3">
    <name type="scientific">Paraburkholderia elongata</name>
    <dbReference type="NCBI Taxonomy" id="2675747"/>
    <lineage>
        <taxon>Bacteria</taxon>
        <taxon>Pseudomonadati</taxon>
        <taxon>Pseudomonadota</taxon>
        <taxon>Betaproteobacteria</taxon>
        <taxon>Burkholderiales</taxon>
        <taxon>Burkholderiaceae</taxon>
        <taxon>Paraburkholderia</taxon>
    </lineage>
</organism>
<keyword evidence="1" id="KW-0472">Membrane</keyword>
<dbReference type="RefSeq" id="WP_172175284.1">
    <property type="nucleotide sequence ID" value="NZ_WOEZ01000221.1"/>
</dbReference>
<dbReference type="Proteomes" id="UP000655523">
    <property type="component" value="Unassembled WGS sequence"/>
</dbReference>
<keyword evidence="1" id="KW-1133">Transmembrane helix</keyword>
<evidence type="ECO:0000313" key="3">
    <source>
        <dbReference type="Proteomes" id="UP000655523"/>
    </source>
</evidence>
<sequence>MTTIDFIRATFGLIAATIGFLFAVAKVAEDAVQPGIGKRFAAEFRKLAATPSVSKAYVLASLSSEAVFGSRMLSLRAVSVSVAISIGWIVTILVISWLMYGHRLWLFDGTFPPFVVKRFWGFAVLGVLADFVSTVVTRKLLLVSVSAGALTKWFVVAGNALLVTANFYLIFSVTKWIVVGSGFENIVDSVRNWMFNFSGLDLLNRLVHDATLVPDGPGQFRIENGETEVSRCVGAIRLIGRFAVWVRRSPKKTRT</sequence>
<feature type="transmembrane region" description="Helical" evidence="1">
    <location>
        <begin position="77"/>
        <end position="99"/>
    </location>
</feature>
<feature type="transmembrane region" description="Helical" evidence="1">
    <location>
        <begin position="119"/>
        <end position="141"/>
    </location>
</feature>
<comment type="caution">
    <text evidence="2">The sequence shown here is derived from an EMBL/GenBank/DDBJ whole genome shotgun (WGS) entry which is preliminary data.</text>
</comment>
<name>A0A972SLS6_9BURK</name>
<protein>
    <submittedName>
        <fullName evidence="2">Uncharacterized protein</fullName>
    </submittedName>
</protein>
<keyword evidence="1" id="KW-0812">Transmembrane</keyword>